<dbReference type="EMBL" id="BKCP01000558">
    <property type="protein sequence ID" value="GER25779.1"/>
    <property type="molecule type" value="Genomic_DNA"/>
</dbReference>
<organism evidence="3 4">
    <name type="scientific">Striga asiatica</name>
    <name type="common">Asiatic witchweed</name>
    <name type="synonym">Buchnera asiatica</name>
    <dbReference type="NCBI Taxonomy" id="4170"/>
    <lineage>
        <taxon>Eukaryota</taxon>
        <taxon>Viridiplantae</taxon>
        <taxon>Streptophyta</taxon>
        <taxon>Embryophyta</taxon>
        <taxon>Tracheophyta</taxon>
        <taxon>Spermatophyta</taxon>
        <taxon>Magnoliopsida</taxon>
        <taxon>eudicotyledons</taxon>
        <taxon>Gunneridae</taxon>
        <taxon>Pentapetalae</taxon>
        <taxon>asterids</taxon>
        <taxon>lamiids</taxon>
        <taxon>Lamiales</taxon>
        <taxon>Orobanchaceae</taxon>
        <taxon>Buchnereae</taxon>
        <taxon>Striga</taxon>
    </lineage>
</organism>
<keyword evidence="3" id="KW-0418">Kinase</keyword>
<dbReference type="PANTHER" id="PTHR36392">
    <property type="entry name" value="TRANSMEMBRANE PROTEIN"/>
    <property type="match status" value="1"/>
</dbReference>
<keyword evidence="4" id="KW-1185">Reference proteome</keyword>
<dbReference type="AlphaFoldDB" id="A0A5A7NYZ7"/>
<feature type="region of interest" description="Disordered" evidence="1">
    <location>
        <begin position="130"/>
        <end position="153"/>
    </location>
</feature>
<dbReference type="GO" id="GO:0016301">
    <property type="term" value="F:kinase activity"/>
    <property type="evidence" value="ECO:0007669"/>
    <property type="project" value="UniProtKB-KW"/>
</dbReference>
<keyword evidence="2 3" id="KW-0812">Transmembrane</keyword>
<reference evidence="4" key="1">
    <citation type="journal article" date="2019" name="Curr. Biol.">
        <title>Genome Sequence of Striga asiatica Provides Insight into the Evolution of Plant Parasitism.</title>
        <authorList>
            <person name="Yoshida S."/>
            <person name="Kim S."/>
            <person name="Wafula E.K."/>
            <person name="Tanskanen J."/>
            <person name="Kim Y.M."/>
            <person name="Honaas L."/>
            <person name="Yang Z."/>
            <person name="Spallek T."/>
            <person name="Conn C.E."/>
            <person name="Ichihashi Y."/>
            <person name="Cheong K."/>
            <person name="Cui S."/>
            <person name="Der J.P."/>
            <person name="Gundlach H."/>
            <person name="Jiao Y."/>
            <person name="Hori C."/>
            <person name="Ishida J.K."/>
            <person name="Kasahara H."/>
            <person name="Kiba T."/>
            <person name="Kim M.S."/>
            <person name="Koo N."/>
            <person name="Laohavisit A."/>
            <person name="Lee Y.H."/>
            <person name="Lumba S."/>
            <person name="McCourt P."/>
            <person name="Mortimer J.C."/>
            <person name="Mutuku J.M."/>
            <person name="Nomura T."/>
            <person name="Sasaki-Sekimoto Y."/>
            <person name="Seto Y."/>
            <person name="Wang Y."/>
            <person name="Wakatake T."/>
            <person name="Sakakibara H."/>
            <person name="Demura T."/>
            <person name="Yamaguchi S."/>
            <person name="Yoneyama K."/>
            <person name="Manabe R.I."/>
            <person name="Nelson D.C."/>
            <person name="Schulman A.H."/>
            <person name="Timko M.P."/>
            <person name="dePamphilis C.W."/>
            <person name="Choi D."/>
            <person name="Shirasu K."/>
        </authorList>
    </citation>
    <scope>NUCLEOTIDE SEQUENCE [LARGE SCALE GENOMIC DNA]</scope>
    <source>
        <strain evidence="4">cv. UVA1</strain>
    </source>
</reference>
<evidence type="ECO:0000256" key="1">
    <source>
        <dbReference type="SAM" id="MobiDB-lite"/>
    </source>
</evidence>
<protein>
    <submittedName>
        <fullName evidence="3">Leucine-rich repeat transmembrane protein kinase</fullName>
    </submittedName>
</protein>
<feature type="compositionally biased region" description="Polar residues" evidence="1">
    <location>
        <begin position="132"/>
        <end position="151"/>
    </location>
</feature>
<feature type="transmembrane region" description="Helical" evidence="2">
    <location>
        <begin position="163"/>
        <end position="190"/>
    </location>
</feature>
<keyword evidence="2" id="KW-0472">Membrane</keyword>
<evidence type="ECO:0000313" key="4">
    <source>
        <dbReference type="Proteomes" id="UP000325081"/>
    </source>
</evidence>
<sequence length="217" mass="24082">MSRKRDIHSYSQLSEIRADDKRETRKLGLVPLSLRPHLSLSSRLVSSLARPPVAGCSLPLQSPAYDALSLFNRPISVLKGQAQEVVLGRSLLIVQVLFRAVIKGSFSSKLFSKPNLKPCLEKGLKIGEKKSSLSSKTPPQLFTAGEPSSTGIMPHKTRPMTALLLFTGVNVVLVSTIGPVYDFVCFLPYWERRRERRRLEREAASSKVASPLKPYIV</sequence>
<proteinExistence type="predicted"/>
<gene>
    <name evidence="3" type="ORF">STAS_01388</name>
</gene>
<name>A0A5A7NYZ7_STRAF</name>
<dbReference type="Proteomes" id="UP000325081">
    <property type="component" value="Unassembled WGS sequence"/>
</dbReference>
<dbReference type="OrthoDB" id="1927154at2759"/>
<keyword evidence="3" id="KW-0808">Transferase</keyword>
<accession>A0A5A7NYZ7</accession>
<evidence type="ECO:0000256" key="2">
    <source>
        <dbReference type="SAM" id="Phobius"/>
    </source>
</evidence>
<dbReference type="PANTHER" id="PTHR36392:SF1">
    <property type="entry name" value="TRANSMEMBRANE PROTEIN"/>
    <property type="match status" value="1"/>
</dbReference>
<evidence type="ECO:0000313" key="3">
    <source>
        <dbReference type="EMBL" id="GER25779.1"/>
    </source>
</evidence>
<comment type="caution">
    <text evidence="3">The sequence shown here is derived from an EMBL/GenBank/DDBJ whole genome shotgun (WGS) entry which is preliminary data.</text>
</comment>
<keyword evidence="2" id="KW-1133">Transmembrane helix</keyword>